<keyword evidence="4" id="KW-1185">Reference proteome</keyword>
<feature type="chain" id="PRO_5038958355" description="Lipoprotein" evidence="2">
    <location>
        <begin position="20"/>
        <end position="233"/>
    </location>
</feature>
<dbReference type="Proteomes" id="UP000004191">
    <property type="component" value="Unassembled WGS sequence"/>
</dbReference>
<sequence length="233" mass="26618">MPKYKIIFSILILSLLLVACNDKKDTKEETNKESVIESVDESKEETKPETVKETKEETEKETVKETETEEETNSESKEESKDDKIVKLREDEKSDDENVGIIETIDTEKSDQDQFDNEMTEEMQKALKKYAVTLVSVGGNTIDLFPKEDLQAIASYEDSESLGWVVRYGKNKIGLAQSYHQSTTGVFVMFDGRGILETKEDLIKNDTPEEFKQRAQEIIKKQISGDAKVKYAY</sequence>
<feature type="compositionally biased region" description="Basic and acidic residues" evidence="1">
    <location>
        <begin position="74"/>
        <end position="92"/>
    </location>
</feature>
<feature type="compositionally biased region" description="Basic and acidic residues" evidence="1">
    <location>
        <begin position="23"/>
        <end position="66"/>
    </location>
</feature>
<reference evidence="3 4" key="1">
    <citation type="submission" date="2012-01" db="EMBL/GenBank/DDBJ databases">
        <title>The Genome Sequence of Helcococcus kunzii ATCC 51366.</title>
        <authorList>
            <consortium name="The Broad Institute Genome Sequencing Platform"/>
            <person name="Earl A."/>
            <person name="Ward D."/>
            <person name="Feldgarden M."/>
            <person name="Gevers D."/>
            <person name="Huys G."/>
            <person name="Young S.K."/>
            <person name="Zeng Q."/>
            <person name="Gargeya S."/>
            <person name="Fitzgerald M."/>
            <person name="Haas B."/>
            <person name="Abouelleil A."/>
            <person name="Alvarado L."/>
            <person name="Arachchi H.M."/>
            <person name="Berlin A."/>
            <person name="Chapman S.B."/>
            <person name="Gearin G."/>
            <person name="Goldberg J."/>
            <person name="Griggs A."/>
            <person name="Gujja S."/>
            <person name="Hansen M."/>
            <person name="Heiman D."/>
            <person name="Howarth C."/>
            <person name="Larimer J."/>
            <person name="Lui A."/>
            <person name="MacDonald P.J.P."/>
            <person name="McCowen C."/>
            <person name="Montmayeur A."/>
            <person name="Murphy C."/>
            <person name="Neiman D."/>
            <person name="Pearson M."/>
            <person name="Priest M."/>
            <person name="Roberts A."/>
            <person name="Saif S."/>
            <person name="Shea T."/>
            <person name="Sisk P."/>
            <person name="Stolte C."/>
            <person name="Sykes S."/>
            <person name="Wortman J."/>
            <person name="Nusbaum C."/>
            <person name="Birren B."/>
        </authorList>
    </citation>
    <scope>NUCLEOTIDE SEQUENCE [LARGE SCALE GENOMIC DNA]</scope>
    <source>
        <strain evidence="3 4">ATCC 51366</strain>
    </source>
</reference>
<keyword evidence="2" id="KW-0732">Signal</keyword>
<dbReference type="GeneID" id="96999869"/>
<dbReference type="OrthoDB" id="9898352at2"/>
<evidence type="ECO:0000313" key="3">
    <source>
        <dbReference type="EMBL" id="EHR33209.1"/>
    </source>
</evidence>
<evidence type="ECO:0000256" key="2">
    <source>
        <dbReference type="SAM" id="SignalP"/>
    </source>
</evidence>
<dbReference type="RefSeq" id="WP_005398768.1">
    <property type="nucleotide sequence ID" value="NZ_JH601088.1"/>
</dbReference>
<evidence type="ECO:0008006" key="5">
    <source>
        <dbReference type="Google" id="ProtNLM"/>
    </source>
</evidence>
<proteinExistence type="predicted"/>
<protein>
    <recommendedName>
        <fullName evidence="5">Lipoprotein</fullName>
    </recommendedName>
</protein>
<dbReference type="PATRIC" id="fig|883114.3.peg.1243"/>
<dbReference type="EMBL" id="AGEI01000024">
    <property type="protein sequence ID" value="EHR33209.1"/>
    <property type="molecule type" value="Genomic_DNA"/>
</dbReference>
<organism evidence="3 4">
    <name type="scientific">Helcococcus kunzii ATCC 51366</name>
    <dbReference type="NCBI Taxonomy" id="883114"/>
    <lineage>
        <taxon>Bacteria</taxon>
        <taxon>Bacillati</taxon>
        <taxon>Bacillota</taxon>
        <taxon>Tissierellia</taxon>
        <taxon>Tissierellales</taxon>
        <taxon>Peptoniphilaceae</taxon>
        <taxon>Helcococcus</taxon>
    </lineage>
</organism>
<dbReference type="AlphaFoldDB" id="H3NPI1"/>
<feature type="signal peptide" evidence="2">
    <location>
        <begin position="1"/>
        <end position="19"/>
    </location>
</feature>
<evidence type="ECO:0000313" key="4">
    <source>
        <dbReference type="Proteomes" id="UP000004191"/>
    </source>
</evidence>
<dbReference type="HOGENOM" id="CLU_1188649_0_0_9"/>
<dbReference type="STRING" id="883114.HMPREF9709_01253"/>
<gene>
    <name evidence="3" type="ORF">HMPREF9709_01253</name>
</gene>
<evidence type="ECO:0000256" key="1">
    <source>
        <dbReference type="SAM" id="MobiDB-lite"/>
    </source>
</evidence>
<accession>H3NPI1</accession>
<feature type="region of interest" description="Disordered" evidence="1">
    <location>
        <begin position="23"/>
        <end position="97"/>
    </location>
</feature>
<comment type="caution">
    <text evidence="3">The sequence shown here is derived from an EMBL/GenBank/DDBJ whole genome shotgun (WGS) entry which is preliminary data.</text>
</comment>
<name>H3NPI1_9FIRM</name>
<dbReference type="PROSITE" id="PS51257">
    <property type="entry name" value="PROKAR_LIPOPROTEIN"/>
    <property type="match status" value="1"/>
</dbReference>